<proteinExistence type="predicted"/>
<dbReference type="InterPro" id="IPR021047">
    <property type="entry name" value="Mannosyltransferase_CMT1"/>
</dbReference>
<sequence length="103" mass="12245">MYGEMEFVTYDKFKNLEFIAEGGFSKIYKAIWEDGPITSWNREKFKYNRTTEIKLCLLVFGGRNKVLEPLLKQAEKENTFDKVLFFNDIIWKVSDILTVRLSF</sequence>
<evidence type="ECO:0008006" key="3">
    <source>
        <dbReference type="Google" id="ProtNLM"/>
    </source>
</evidence>
<dbReference type="Proteomes" id="UP000232688">
    <property type="component" value="Unassembled WGS sequence"/>
</dbReference>
<reference evidence="1 2" key="1">
    <citation type="submission" date="2017-10" db="EMBL/GenBank/DDBJ databases">
        <title>Extensive intraspecific genome diversity in a model arbuscular mycorrhizal fungus.</title>
        <authorList>
            <person name="Chen E.C.H."/>
            <person name="Morin E."/>
            <person name="Baudet D."/>
            <person name="Noel J."/>
            <person name="Ndikumana S."/>
            <person name="Charron P."/>
            <person name="St-Onge C."/>
            <person name="Giorgi J."/>
            <person name="Grigoriev I.V."/>
            <person name="Roux C."/>
            <person name="Martin F.M."/>
            <person name="Corradi N."/>
        </authorList>
    </citation>
    <scope>NUCLEOTIDE SEQUENCE [LARGE SCALE GENOMIC DNA]</scope>
    <source>
        <strain evidence="1 2">A1</strain>
    </source>
</reference>
<organism evidence="1 2">
    <name type="scientific">Rhizophagus irregularis</name>
    <dbReference type="NCBI Taxonomy" id="588596"/>
    <lineage>
        <taxon>Eukaryota</taxon>
        <taxon>Fungi</taxon>
        <taxon>Fungi incertae sedis</taxon>
        <taxon>Mucoromycota</taxon>
        <taxon>Glomeromycotina</taxon>
        <taxon>Glomeromycetes</taxon>
        <taxon>Glomerales</taxon>
        <taxon>Glomeraceae</taxon>
        <taxon>Rhizophagus</taxon>
    </lineage>
</organism>
<dbReference type="EMBL" id="LLXH01002906">
    <property type="protein sequence ID" value="PKC54903.1"/>
    <property type="molecule type" value="Genomic_DNA"/>
</dbReference>
<reference evidence="1 2" key="2">
    <citation type="submission" date="2017-10" db="EMBL/GenBank/DDBJ databases">
        <title>Genome analyses suggest a sexual origin of heterokaryosis in a supposedly ancient asexual fungus.</title>
        <authorList>
            <person name="Corradi N."/>
            <person name="Sedzielewska K."/>
            <person name="Noel J."/>
            <person name="Charron P."/>
            <person name="Farinelli L."/>
            <person name="Marton T."/>
            <person name="Kruger M."/>
            <person name="Pelin A."/>
            <person name="Brachmann A."/>
            <person name="Corradi N."/>
        </authorList>
    </citation>
    <scope>NUCLEOTIDE SEQUENCE [LARGE SCALE GENOMIC DNA]</scope>
    <source>
        <strain evidence="1 2">A1</strain>
    </source>
</reference>
<evidence type="ECO:0000313" key="2">
    <source>
        <dbReference type="Proteomes" id="UP000232688"/>
    </source>
</evidence>
<accession>A0A2N0QV08</accession>
<comment type="caution">
    <text evidence="1">The sequence shown here is derived from an EMBL/GenBank/DDBJ whole genome shotgun (WGS) entry which is preliminary data.</text>
</comment>
<dbReference type="Pfam" id="PF11735">
    <property type="entry name" value="CAP59_mtransfer"/>
    <property type="match status" value="1"/>
</dbReference>
<name>A0A2N0QV08_9GLOM</name>
<dbReference type="AlphaFoldDB" id="A0A2N0QV08"/>
<dbReference type="VEuPathDB" id="FungiDB:RhiirA1_476470"/>
<protein>
    <recommendedName>
        <fullName evidence="3">Protein kinase domain-containing protein</fullName>
    </recommendedName>
</protein>
<gene>
    <name evidence="1" type="ORF">RhiirA1_476470</name>
</gene>
<evidence type="ECO:0000313" key="1">
    <source>
        <dbReference type="EMBL" id="PKC54903.1"/>
    </source>
</evidence>